<evidence type="ECO:0000256" key="1">
    <source>
        <dbReference type="SAM" id="Coils"/>
    </source>
</evidence>
<name>A0A914NBA0_MELIC</name>
<proteinExistence type="predicted"/>
<dbReference type="AlphaFoldDB" id="A0A914NBA0"/>
<sequence length="374" mass="43865">MGNHKRLRDESISSVSETDKTPILTQTQLEQITQNVVQLLTPIIETTIKTLFEQLHQKYNNNQLPSQTQQSTSRWGCPPNLMPPKIKQAAMTIEQLQQPVFDENLKELYKKKSFYAVIERFPELENEEEDLKNIERNVQIVINNKNFKEAKNFEIKRHGIKKKNNYHRIIKVKFSTPAAAHSFINQYRTIHKPTLGGHSPFARRDLTPPELQLQNYLKQQVKEINAKHGNGTACYRFNEAIAKDVMEFILHEYGEDLNEEMENITSLFVAKKFMESDAFWNTLNGYIETTCKKIHSQDEKILETCRFGMFLAANLFLINKTSQLEDLKDKYKHRYCNIWNAYIQNKINKNTSTANIYKNFELNLLEKLVESWIN</sequence>
<keyword evidence="1" id="KW-0175">Coiled coil</keyword>
<feature type="coiled-coil region" evidence="1">
    <location>
        <begin position="124"/>
        <end position="151"/>
    </location>
</feature>
<dbReference type="Proteomes" id="UP000887563">
    <property type="component" value="Unplaced"/>
</dbReference>
<accession>A0A914NBA0</accession>
<evidence type="ECO:0000313" key="3">
    <source>
        <dbReference type="WBParaSite" id="Minc3s03854g34992"/>
    </source>
</evidence>
<reference evidence="3" key="1">
    <citation type="submission" date="2022-11" db="UniProtKB">
        <authorList>
            <consortium name="WormBaseParasite"/>
        </authorList>
    </citation>
    <scope>IDENTIFICATION</scope>
</reference>
<evidence type="ECO:0000313" key="2">
    <source>
        <dbReference type="Proteomes" id="UP000887563"/>
    </source>
</evidence>
<dbReference type="WBParaSite" id="Minc3s03854g34992">
    <property type="protein sequence ID" value="Minc3s03854g34992"/>
    <property type="gene ID" value="Minc3s03854g34992"/>
</dbReference>
<keyword evidence="2" id="KW-1185">Reference proteome</keyword>
<organism evidence="2 3">
    <name type="scientific">Meloidogyne incognita</name>
    <name type="common">Southern root-knot nematode worm</name>
    <name type="synonym">Oxyuris incognita</name>
    <dbReference type="NCBI Taxonomy" id="6306"/>
    <lineage>
        <taxon>Eukaryota</taxon>
        <taxon>Metazoa</taxon>
        <taxon>Ecdysozoa</taxon>
        <taxon>Nematoda</taxon>
        <taxon>Chromadorea</taxon>
        <taxon>Rhabditida</taxon>
        <taxon>Tylenchina</taxon>
        <taxon>Tylenchomorpha</taxon>
        <taxon>Tylenchoidea</taxon>
        <taxon>Meloidogynidae</taxon>
        <taxon>Meloidogyninae</taxon>
        <taxon>Meloidogyne</taxon>
        <taxon>Meloidogyne incognita group</taxon>
    </lineage>
</organism>
<protein>
    <submittedName>
        <fullName evidence="3">Uncharacterized protein</fullName>
    </submittedName>
</protein>